<evidence type="ECO:0000256" key="3">
    <source>
        <dbReference type="ARBA" id="ARBA00022692"/>
    </source>
</evidence>
<evidence type="ECO:0000313" key="9">
    <source>
        <dbReference type="EMBL" id="CAG9767427.1"/>
    </source>
</evidence>
<keyword evidence="2" id="KW-0336">GPI-anchor</keyword>
<sequence>MDPQLSIICVILIGLVSQSLAQSTNSSTNVYCYDCDPKNNPEACANPVRNGVKQTLCNQLPRKHENSTFICLSANITFYGHLSNETGIYRGCQEQEASVESFCDYFKEETDNNNTQVVSCVPCNTTRCNNITFRADGSPDDNSNNGSSFVDVTLMVIIVSVLFSVFF</sequence>
<keyword evidence="5" id="KW-1133">Transmembrane helix</keyword>
<proteinExistence type="predicted"/>
<accession>A0A9N9QQ06</accession>
<keyword evidence="4 8" id="KW-0732">Signal</keyword>
<reference evidence="9" key="1">
    <citation type="submission" date="2022-01" db="EMBL/GenBank/DDBJ databases">
        <authorList>
            <person name="King R."/>
        </authorList>
    </citation>
    <scope>NUCLEOTIDE SEQUENCE</scope>
</reference>
<keyword evidence="6" id="KW-0472">Membrane</keyword>
<dbReference type="OrthoDB" id="6735691at2759"/>
<dbReference type="InterPro" id="IPR050975">
    <property type="entry name" value="Sleep_regulator"/>
</dbReference>
<dbReference type="Proteomes" id="UP001152799">
    <property type="component" value="Chromosome 4"/>
</dbReference>
<dbReference type="GO" id="GO:0098552">
    <property type="term" value="C:side of membrane"/>
    <property type="evidence" value="ECO:0007669"/>
    <property type="project" value="UniProtKB-KW"/>
</dbReference>
<evidence type="ECO:0000256" key="1">
    <source>
        <dbReference type="ARBA" id="ARBA00004589"/>
    </source>
</evidence>
<evidence type="ECO:0000256" key="8">
    <source>
        <dbReference type="SAM" id="SignalP"/>
    </source>
</evidence>
<feature type="signal peptide" evidence="8">
    <location>
        <begin position="1"/>
        <end position="21"/>
    </location>
</feature>
<keyword evidence="7" id="KW-0449">Lipoprotein</keyword>
<evidence type="ECO:0000256" key="5">
    <source>
        <dbReference type="ARBA" id="ARBA00022989"/>
    </source>
</evidence>
<dbReference type="AlphaFoldDB" id="A0A9N9QQ06"/>
<keyword evidence="10" id="KW-1185">Reference proteome</keyword>
<name>A0A9N9QQ06_9CUCU</name>
<dbReference type="PANTHER" id="PTHR33562:SF18">
    <property type="entry name" value="BOUDIN-RELATED"/>
    <property type="match status" value="1"/>
</dbReference>
<dbReference type="PANTHER" id="PTHR33562">
    <property type="entry name" value="ATILLA, ISOFORM B-RELATED-RELATED"/>
    <property type="match status" value="1"/>
</dbReference>
<evidence type="ECO:0000313" key="10">
    <source>
        <dbReference type="Proteomes" id="UP001152799"/>
    </source>
</evidence>
<evidence type="ECO:0000256" key="6">
    <source>
        <dbReference type="ARBA" id="ARBA00023136"/>
    </source>
</evidence>
<evidence type="ECO:0000256" key="4">
    <source>
        <dbReference type="ARBA" id="ARBA00022729"/>
    </source>
</evidence>
<protein>
    <recommendedName>
        <fullName evidence="11">Protein quiver</fullName>
    </recommendedName>
</protein>
<comment type="subcellular location">
    <subcellularLocation>
        <location evidence="1">Membrane</location>
        <topology evidence="1">Lipid-anchor</topology>
        <topology evidence="1">GPI-anchor</topology>
    </subcellularLocation>
</comment>
<gene>
    <name evidence="9" type="ORF">CEUTPL_LOCUS7992</name>
</gene>
<feature type="chain" id="PRO_5040371786" description="Protein quiver" evidence="8">
    <location>
        <begin position="22"/>
        <end position="167"/>
    </location>
</feature>
<evidence type="ECO:0000256" key="7">
    <source>
        <dbReference type="ARBA" id="ARBA00023288"/>
    </source>
</evidence>
<dbReference type="EMBL" id="OU892280">
    <property type="protein sequence ID" value="CAG9767427.1"/>
    <property type="molecule type" value="Genomic_DNA"/>
</dbReference>
<keyword evidence="3" id="KW-0812">Transmembrane</keyword>
<organism evidence="9 10">
    <name type="scientific">Ceutorhynchus assimilis</name>
    <name type="common">cabbage seed weevil</name>
    <dbReference type="NCBI Taxonomy" id="467358"/>
    <lineage>
        <taxon>Eukaryota</taxon>
        <taxon>Metazoa</taxon>
        <taxon>Ecdysozoa</taxon>
        <taxon>Arthropoda</taxon>
        <taxon>Hexapoda</taxon>
        <taxon>Insecta</taxon>
        <taxon>Pterygota</taxon>
        <taxon>Neoptera</taxon>
        <taxon>Endopterygota</taxon>
        <taxon>Coleoptera</taxon>
        <taxon>Polyphaga</taxon>
        <taxon>Cucujiformia</taxon>
        <taxon>Curculionidae</taxon>
        <taxon>Ceutorhynchinae</taxon>
        <taxon>Ceutorhynchus</taxon>
    </lineage>
</organism>
<evidence type="ECO:0008006" key="11">
    <source>
        <dbReference type="Google" id="ProtNLM"/>
    </source>
</evidence>
<keyword evidence="2" id="KW-0325">Glycoprotein</keyword>
<evidence type="ECO:0000256" key="2">
    <source>
        <dbReference type="ARBA" id="ARBA00022622"/>
    </source>
</evidence>